<dbReference type="InterPro" id="IPR001763">
    <property type="entry name" value="Rhodanese-like_dom"/>
</dbReference>
<dbReference type="Proteomes" id="UP000536640">
    <property type="component" value="Unassembled WGS sequence"/>
</dbReference>
<keyword evidence="1" id="KW-1133">Transmembrane helix</keyword>
<evidence type="ECO:0000313" key="3">
    <source>
        <dbReference type="EMBL" id="MBB5187661.1"/>
    </source>
</evidence>
<reference evidence="3 4" key="1">
    <citation type="submission" date="2020-08" db="EMBL/GenBank/DDBJ databases">
        <title>Genomic Encyclopedia of Type Strains, Phase IV (KMG-IV): sequencing the most valuable type-strain genomes for metagenomic binning, comparative biology and taxonomic classification.</title>
        <authorList>
            <person name="Goeker M."/>
        </authorList>
    </citation>
    <scope>NUCLEOTIDE SEQUENCE [LARGE SCALE GENOMIC DNA]</scope>
    <source>
        <strain evidence="3 4">DSM 25701</strain>
    </source>
</reference>
<gene>
    <name evidence="3" type="ORF">HNQ57_001939</name>
</gene>
<dbReference type="InterPro" id="IPR036873">
    <property type="entry name" value="Rhodanese-like_dom_sf"/>
</dbReference>
<dbReference type="SUPFAM" id="SSF52821">
    <property type="entry name" value="Rhodanese/Cell cycle control phosphatase"/>
    <property type="match status" value="1"/>
</dbReference>
<dbReference type="RefSeq" id="WP_184462504.1">
    <property type="nucleotide sequence ID" value="NZ_JACHHW010000005.1"/>
</dbReference>
<evidence type="ECO:0000256" key="1">
    <source>
        <dbReference type="SAM" id="Phobius"/>
    </source>
</evidence>
<proteinExistence type="predicted"/>
<keyword evidence="3" id="KW-0808">Transferase</keyword>
<dbReference type="PROSITE" id="PS51257">
    <property type="entry name" value="PROKAR_LIPOPROTEIN"/>
    <property type="match status" value="1"/>
</dbReference>
<dbReference type="PANTHER" id="PTHR43031">
    <property type="entry name" value="FAD-DEPENDENT OXIDOREDUCTASE"/>
    <property type="match status" value="1"/>
</dbReference>
<accession>A0A840R5K9</accession>
<dbReference type="Gene3D" id="3.40.250.10">
    <property type="entry name" value="Rhodanese-like domain"/>
    <property type="match status" value="1"/>
</dbReference>
<dbReference type="GO" id="GO:0016740">
    <property type="term" value="F:transferase activity"/>
    <property type="evidence" value="ECO:0007669"/>
    <property type="project" value="UniProtKB-KW"/>
</dbReference>
<organism evidence="3 4">
    <name type="scientific">Zhongshania antarctica</name>
    <dbReference type="NCBI Taxonomy" id="641702"/>
    <lineage>
        <taxon>Bacteria</taxon>
        <taxon>Pseudomonadati</taxon>
        <taxon>Pseudomonadota</taxon>
        <taxon>Gammaproteobacteria</taxon>
        <taxon>Cellvibrionales</taxon>
        <taxon>Spongiibacteraceae</taxon>
        <taxon>Zhongshania</taxon>
    </lineage>
</organism>
<dbReference type="EMBL" id="JACHHW010000005">
    <property type="protein sequence ID" value="MBB5187661.1"/>
    <property type="molecule type" value="Genomic_DNA"/>
</dbReference>
<dbReference type="InterPro" id="IPR050229">
    <property type="entry name" value="GlpE_sulfurtransferase"/>
</dbReference>
<comment type="caution">
    <text evidence="3">The sequence shown here is derived from an EMBL/GenBank/DDBJ whole genome shotgun (WGS) entry which is preliminary data.</text>
</comment>
<keyword evidence="1" id="KW-0472">Membrane</keyword>
<dbReference type="CDD" id="cd00158">
    <property type="entry name" value="RHOD"/>
    <property type="match status" value="1"/>
</dbReference>
<keyword evidence="1" id="KW-0812">Transmembrane</keyword>
<dbReference type="Pfam" id="PF00581">
    <property type="entry name" value="Rhodanese"/>
    <property type="match status" value="1"/>
</dbReference>
<name>A0A840R5K9_9GAMM</name>
<dbReference type="PROSITE" id="PS50206">
    <property type="entry name" value="RHODANESE_3"/>
    <property type="match status" value="1"/>
</dbReference>
<dbReference type="AlphaFoldDB" id="A0A840R5K9"/>
<evidence type="ECO:0000313" key="4">
    <source>
        <dbReference type="Proteomes" id="UP000536640"/>
    </source>
</evidence>
<feature type="domain" description="Rhodanese" evidence="2">
    <location>
        <begin position="47"/>
        <end position="136"/>
    </location>
</feature>
<dbReference type="SMART" id="SM00450">
    <property type="entry name" value="RHOD"/>
    <property type="match status" value="1"/>
</dbReference>
<feature type="transmembrane region" description="Helical" evidence="1">
    <location>
        <begin position="12"/>
        <end position="28"/>
    </location>
</feature>
<dbReference type="PANTHER" id="PTHR43031:SF18">
    <property type="entry name" value="RHODANESE-RELATED SULFURTRANSFERASES"/>
    <property type="match status" value="1"/>
</dbReference>
<protein>
    <submittedName>
        <fullName evidence="3">Rhodanese-related sulfurtransferase</fullName>
    </submittedName>
</protein>
<keyword evidence="4" id="KW-1185">Reference proteome</keyword>
<evidence type="ECO:0000259" key="2">
    <source>
        <dbReference type="PROSITE" id="PS50206"/>
    </source>
</evidence>
<sequence>MDKLIPFVAEQWVLISALISCLLLLSFHEQRRAGKALTPQQVVNLVNQQGAVVIDLRDKAEFSKGHILDSVSLPFSKLEKEIADHAEKDKPLVLVCKMGQHSSAAGKKLGSLGYTQVNRLKGGISEWQIMQLPLVKK</sequence>